<evidence type="ECO:0000256" key="1">
    <source>
        <dbReference type="ARBA" id="ARBA00008645"/>
    </source>
</evidence>
<dbReference type="InterPro" id="IPR022742">
    <property type="entry name" value="Hydrolase_4"/>
</dbReference>
<name>A0ABW4LEN0_9MICO</name>
<comment type="similarity">
    <text evidence="1">Belongs to the AB hydrolase superfamily.</text>
</comment>
<dbReference type="RefSeq" id="WP_377934332.1">
    <property type="nucleotide sequence ID" value="NZ_JBHUEA010000013.1"/>
</dbReference>
<reference evidence="5" key="1">
    <citation type="journal article" date="2019" name="Int. J. Syst. Evol. Microbiol.">
        <title>The Global Catalogue of Microorganisms (GCM) 10K type strain sequencing project: providing services to taxonomists for standard genome sequencing and annotation.</title>
        <authorList>
            <consortium name="The Broad Institute Genomics Platform"/>
            <consortium name="The Broad Institute Genome Sequencing Center for Infectious Disease"/>
            <person name="Wu L."/>
            <person name="Ma J."/>
        </authorList>
    </citation>
    <scope>NUCLEOTIDE SEQUENCE [LARGE SCALE GENOMIC DNA]</scope>
    <source>
        <strain evidence="5">CGMCC 1.12471</strain>
    </source>
</reference>
<keyword evidence="5" id="KW-1185">Reference proteome</keyword>
<dbReference type="SUPFAM" id="SSF53474">
    <property type="entry name" value="alpha/beta-Hydrolases"/>
    <property type="match status" value="1"/>
</dbReference>
<evidence type="ECO:0000313" key="5">
    <source>
        <dbReference type="Proteomes" id="UP001597347"/>
    </source>
</evidence>
<feature type="chain" id="PRO_5047148091" evidence="2">
    <location>
        <begin position="27"/>
        <end position="290"/>
    </location>
</feature>
<evidence type="ECO:0000256" key="2">
    <source>
        <dbReference type="SAM" id="SignalP"/>
    </source>
</evidence>
<evidence type="ECO:0000313" key="4">
    <source>
        <dbReference type="EMBL" id="MFD1721786.1"/>
    </source>
</evidence>
<feature type="signal peptide" evidence="2">
    <location>
        <begin position="1"/>
        <end position="26"/>
    </location>
</feature>
<organism evidence="4 5">
    <name type="scientific">Amnibacterium endophyticum</name>
    <dbReference type="NCBI Taxonomy" id="2109337"/>
    <lineage>
        <taxon>Bacteria</taxon>
        <taxon>Bacillati</taxon>
        <taxon>Actinomycetota</taxon>
        <taxon>Actinomycetes</taxon>
        <taxon>Micrococcales</taxon>
        <taxon>Microbacteriaceae</taxon>
        <taxon>Amnibacterium</taxon>
    </lineage>
</organism>
<dbReference type="InterPro" id="IPR029058">
    <property type="entry name" value="AB_hydrolase_fold"/>
</dbReference>
<keyword evidence="2" id="KW-0732">Signal</keyword>
<sequence>MPRLRRLVPALVAGVIALTLSGCVPAAPAPAFPTSGPESDPTGAAAAAVVQRADHGYAGARVVEDQAAEALTIVPDHPNGALVVFVHGWGQTRWAVLERRGESDVAHSLVARGFTVLAADGDLKAWGNSASVADYRGLIDDAMSRHHLDRVLIMGESMGGLATMQLAREVPEVRAVVAWYPVCDLRTMTQPRFQASIDDAWAGRDRAAVSPVRVGDTPMMVWASPQDTVVEASRNAAVCVAEGRAAGADVTYVRSSGQHGAPSNFDPATVVSFFERAAGVDDAPVLAAAR</sequence>
<accession>A0ABW4LEN0</accession>
<dbReference type="InterPro" id="IPR050261">
    <property type="entry name" value="FrsA_esterase"/>
</dbReference>
<protein>
    <submittedName>
        <fullName evidence="4">Alpha/beta hydrolase family protein</fullName>
        <ecNumber evidence="4">3.4.-.-</ecNumber>
    </submittedName>
</protein>
<dbReference type="GO" id="GO:0016787">
    <property type="term" value="F:hydrolase activity"/>
    <property type="evidence" value="ECO:0007669"/>
    <property type="project" value="UniProtKB-KW"/>
</dbReference>
<proteinExistence type="inferred from homology"/>
<dbReference type="EMBL" id="JBHUEA010000013">
    <property type="protein sequence ID" value="MFD1721786.1"/>
    <property type="molecule type" value="Genomic_DNA"/>
</dbReference>
<evidence type="ECO:0000259" key="3">
    <source>
        <dbReference type="Pfam" id="PF12146"/>
    </source>
</evidence>
<dbReference type="Pfam" id="PF12146">
    <property type="entry name" value="Hydrolase_4"/>
    <property type="match status" value="1"/>
</dbReference>
<dbReference type="EC" id="3.4.-.-" evidence="4"/>
<comment type="caution">
    <text evidence="4">The sequence shown here is derived from an EMBL/GenBank/DDBJ whole genome shotgun (WGS) entry which is preliminary data.</text>
</comment>
<dbReference type="PANTHER" id="PTHR22946">
    <property type="entry name" value="DIENELACTONE HYDROLASE DOMAIN-CONTAINING PROTEIN-RELATED"/>
    <property type="match status" value="1"/>
</dbReference>
<dbReference type="PROSITE" id="PS51257">
    <property type="entry name" value="PROKAR_LIPOPROTEIN"/>
    <property type="match status" value="1"/>
</dbReference>
<gene>
    <name evidence="4" type="ORF">ACFSBI_09510</name>
</gene>
<feature type="domain" description="Serine aminopeptidase S33" evidence="3">
    <location>
        <begin position="81"/>
        <end position="195"/>
    </location>
</feature>
<keyword evidence="4" id="KW-0378">Hydrolase</keyword>
<dbReference type="Gene3D" id="3.40.50.1820">
    <property type="entry name" value="alpha/beta hydrolase"/>
    <property type="match status" value="1"/>
</dbReference>
<dbReference type="Proteomes" id="UP001597347">
    <property type="component" value="Unassembled WGS sequence"/>
</dbReference>